<dbReference type="Proteomes" id="UP001159042">
    <property type="component" value="Unassembled WGS sequence"/>
</dbReference>
<name>A0AAV8VPQ6_9CUCU</name>
<proteinExistence type="predicted"/>
<accession>A0AAV8VPQ6</accession>
<dbReference type="EMBL" id="JANEYG010000047">
    <property type="protein sequence ID" value="KAJ8915936.1"/>
    <property type="molecule type" value="Genomic_DNA"/>
</dbReference>
<sequence>MTLPAYLTSIVKGNSEEMVWSNVPKVLNWVLGWSNMEQMFVNAQNGHKFKYFSELQSAVIGTGDLDISTLPLIIDEQQESVVPETRPEIQEDEAVVPELRPEPLPEVEAVVPELIAINPCEACFQYMTSLIEQLTEGTVIQPSLPEPLPIEPEESTPEEEAVEEEEVVQEEEVVEEEEAVQEEEAVEEEVAAEPTPEEETVEITPEEETVQEGAESGIVAPEIEIVETPDAEASESEHASGETSGESVETSEAEDD</sequence>
<evidence type="ECO:0000313" key="3">
    <source>
        <dbReference type="Proteomes" id="UP001159042"/>
    </source>
</evidence>
<dbReference type="AlphaFoldDB" id="A0AAV8VPQ6"/>
<comment type="caution">
    <text evidence="2">The sequence shown here is derived from an EMBL/GenBank/DDBJ whole genome shotgun (WGS) entry which is preliminary data.</text>
</comment>
<protein>
    <submittedName>
        <fullName evidence="2">Uncharacterized protein</fullName>
    </submittedName>
</protein>
<keyword evidence="3" id="KW-1185">Reference proteome</keyword>
<feature type="region of interest" description="Disordered" evidence="1">
    <location>
        <begin position="142"/>
        <end position="256"/>
    </location>
</feature>
<reference evidence="2 3" key="1">
    <citation type="journal article" date="2023" name="Insect Mol. Biol.">
        <title>Genome sequencing provides insights into the evolution of gene families encoding plant cell wall-degrading enzymes in longhorned beetles.</title>
        <authorList>
            <person name="Shin N.R."/>
            <person name="Okamura Y."/>
            <person name="Kirsch R."/>
            <person name="Pauchet Y."/>
        </authorList>
    </citation>
    <scope>NUCLEOTIDE SEQUENCE [LARGE SCALE GENOMIC DNA]</scope>
    <source>
        <strain evidence="2">EAD_L_NR</strain>
    </source>
</reference>
<evidence type="ECO:0000313" key="2">
    <source>
        <dbReference type="EMBL" id="KAJ8915936.1"/>
    </source>
</evidence>
<feature type="compositionally biased region" description="Acidic residues" evidence="1">
    <location>
        <begin position="151"/>
        <end position="210"/>
    </location>
</feature>
<evidence type="ECO:0000256" key="1">
    <source>
        <dbReference type="SAM" id="MobiDB-lite"/>
    </source>
</evidence>
<organism evidence="2 3">
    <name type="scientific">Exocentrus adspersus</name>
    <dbReference type="NCBI Taxonomy" id="1586481"/>
    <lineage>
        <taxon>Eukaryota</taxon>
        <taxon>Metazoa</taxon>
        <taxon>Ecdysozoa</taxon>
        <taxon>Arthropoda</taxon>
        <taxon>Hexapoda</taxon>
        <taxon>Insecta</taxon>
        <taxon>Pterygota</taxon>
        <taxon>Neoptera</taxon>
        <taxon>Endopterygota</taxon>
        <taxon>Coleoptera</taxon>
        <taxon>Polyphaga</taxon>
        <taxon>Cucujiformia</taxon>
        <taxon>Chrysomeloidea</taxon>
        <taxon>Cerambycidae</taxon>
        <taxon>Lamiinae</taxon>
        <taxon>Acanthocinini</taxon>
        <taxon>Exocentrus</taxon>
    </lineage>
</organism>
<gene>
    <name evidence="2" type="ORF">NQ315_016611</name>
</gene>
<feature type="compositionally biased region" description="Acidic residues" evidence="1">
    <location>
        <begin position="224"/>
        <end position="234"/>
    </location>
</feature>